<evidence type="ECO:0000313" key="3">
    <source>
        <dbReference type="Proteomes" id="UP000299084"/>
    </source>
</evidence>
<protein>
    <submittedName>
        <fullName evidence="2">Uncharacterized protein</fullName>
    </submittedName>
</protein>
<dbReference type="Proteomes" id="UP000299084">
    <property type="component" value="Unassembled WGS sequence"/>
</dbReference>
<evidence type="ECO:0000313" key="2">
    <source>
        <dbReference type="EMBL" id="KAB1274300.1"/>
    </source>
</evidence>
<reference evidence="2" key="1">
    <citation type="submission" date="2014-12" db="EMBL/GenBank/DDBJ databases">
        <authorList>
            <person name="Fitak R."/>
            <person name="Mohandesan E."/>
            <person name="Burger P.A."/>
            <person name="Jukka C."/>
        </authorList>
    </citation>
    <scope>NUCLEOTIDE SEQUENCE</scope>
    <source>
        <strain evidence="2">Drom800</strain>
        <tissue evidence="2">Blood</tissue>
    </source>
</reference>
<reference evidence="2 3" key="2">
    <citation type="journal article" date="2019" name="Mol. Ecol. Resour.">
        <title>Improving Illumina assemblies with Hi-C and long reads: an example with the North African dromedary.</title>
        <authorList>
            <person name="Elbers J.P."/>
            <person name="Rogers M.F."/>
            <person name="Perelman P.L."/>
            <person name="Proskuryakova A.A."/>
            <person name="Serdyukova N.A."/>
            <person name="Johnson W.E."/>
            <person name="Horin P."/>
            <person name="Corander J."/>
            <person name="Murphy D."/>
            <person name="Burger P.A."/>
        </authorList>
    </citation>
    <scope>NUCLEOTIDE SEQUENCE [LARGE SCALE GENOMIC DNA]</scope>
    <source>
        <strain evidence="2">Drom800</strain>
        <tissue evidence="2">Blood</tissue>
    </source>
</reference>
<sequence length="124" mass="13909">MDWGQDPAIPLSRCHHHCVTPVCACDMELSCSSAVKFLNLLPSRRLWPSPDFGPLVPCQEFGLWPQPHGKSPPAPRPGRELEKTPKGRVPSPAALRDTRRPRCQDTKMCCSREPQGLKGFLKRK</sequence>
<comment type="caution">
    <text evidence="2">The sequence shown here is derived from an EMBL/GenBank/DDBJ whole genome shotgun (WGS) entry which is preliminary data.</text>
</comment>
<keyword evidence="3" id="KW-1185">Reference proteome</keyword>
<dbReference type="EMBL" id="JWIN03000009">
    <property type="protein sequence ID" value="KAB1274300.1"/>
    <property type="molecule type" value="Genomic_DNA"/>
</dbReference>
<proteinExistence type="predicted"/>
<organism evidence="2 3">
    <name type="scientific">Camelus dromedarius</name>
    <name type="common">Dromedary</name>
    <name type="synonym">Arabian camel</name>
    <dbReference type="NCBI Taxonomy" id="9838"/>
    <lineage>
        <taxon>Eukaryota</taxon>
        <taxon>Metazoa</taxon>
        <taxon>Chordata</taxon>
        <taxon>Craniata</taxon>
        <taxon>Vertebrata</taxon>
        <taxon>Euteleostomi</taxon>
        <taxon>Mammalia</taxon>
        <taxon>Eutheria</taxon>
        <taxon>Laurasiatheria</taxon>
        <taxon>Artiodactyla</taxon>
        <taxon>Tylopoda</taxon>
        <taxon>Camelidae</taxon>
        <taxon>Camelus</taxon>
    </lineage>
</organism>
<accession>A0A5N4DTK5</accession>
<name>A0A5N4DTK5_CAMDR</name>
<dbReference type="EMBL" id="JWIN03000009">
    <property type="protein sequence ID" value="KAB1274299.1"/>
    <property type="molecule type" value="Genomic_DNA"/>
</dbReference>
<evidence type="ECO:0000256" key="1">
    <source>
        <dbReference type="SAM" id="MobiDB-lite"/>
    </source>
</evidence>
<gene>
    <name evidence="2" type="ORF">Cadr_000011847</name>
</gene>
<feature type="compositionally biased region" description="Basic and acidic residues" evidence="1">
    <location>
        <begin position="96"/>
        <end position="105"/>
    </location>
</feature>
<dbReference type="AlphaFoldDB" id="A0A5N4DTK5"/>
<feature type="region of interest" description="Disordered" evidence="1">
    <location>
        <begin position="64"/>
        <end position="105"/>
    </location>
</feature>